<dbReference type="Gene3D" id="3.80.10.10">
    <property type="entry name" value="Ribonuclease Inhibitor"/>
    <property type="match status" value="2"/>
</dbReference>
<organism evidence="2 3">
    <name type="scientific">Cyclocybe aegerita</name>
    <name type="common">Black poplar mushroom</name>
    <name type="synonym">Agrocybe aegerita</name>
    <dbReference type="NCBI Taxonomy" id="1973307"/>
    <lineage>
        <taxon>Eukaryota</taxon>
        <taxon>Fungi</taxon>
        <taxon>Dikarya</taxon>
        <taxon>Basidiomycota</taxon>
        <taxon>Agaricomycotina</taxon>
        <taxon>Agaricomycetes</taxon>
        <taxon>Agaricomycetidae</taxon>
        <taxon>Agaricales</taxon>
        <taxon>Agaricineae</taxon>
        <taxon>Bolbitiaceae</taxon>
        <taxon>Cyclocybe</taxon>
    </lineage>
</organism>
<accession>A0A8S0VU94</accession>
<dbReference type="InterPro" id="IPR001810">
    <property type="entry name" value="F-box_dom"/>
</dbReference>
<reference evidence="2 3" key="1">
    <citation type="submission" date="2020-01" db="EMBL/GenBank/DDBJ databases">
        <authorList>
            <person name="Gupta K D."/>
        </authorList>
    </citation>
    <scope>NUCLEOTIDE SEQUENCE [LARGE SCALE GENOMIC DNA]</scope>
</reference>
<dbReference type="InterPro" id="IPR036047">
    <property type="entry name" value="F-box-like_dom_sf"/>
</dbReference>
<dbReference type="PROSITE" id="PS50181">
    <property type="entry name" value="FBOX"/>
    <property type="match status" value="1"/>
</dbReference>
<dbReference type="Gene3D" id="1.20.1280.50">
    <property type="match status" value="1"/>
</dbReference>
<evidence type="ECO:0000259" key="1">
    <source>
        <dbReference type="PROSITE" id="PS50181"/>
    </source>
</evidence>
<dbReference type="EMBL" id="CACVBS010000080">
    <property type="protein sequence ID" value="CAA7269829.1"/>
    <property type="molecule type" value="Genomic_DNA"/>
</dbReference>
<comment type="caution">
    <text evidence="2">The sequence shown here is derived from an EMBL/GenBank/DDBJ whole genome shotgun (WGS) entry which is preliminary data.</text>
</comment>
<dbReference type="OrthoDB" id="3365698at2759"/>
<proteinExistence type="predicted"/>
<protein>
    <recommendedName>
        <fullName evidence="1">F-box domain-containing protein</fullName>
    </recommendedName>
</protein>
<gene>
    <name evidence="2" type="ORF">AAE3_LOCUS12047</name>
</gene>
<dbReference type="Pfam" id="PF12937">
    <property type="entry name" value="F-box-like"/>
    <property type="match status" value="1"/>
</dbReference>
<name>A0A8S0VU94_CYCAE</name>
<keyword evidence="3" id="KW-1185">Reference proteome</keyword>
<dbReference type="AlphaFoldDB" id="A0A8S0VU94"/>
<sequence length="694" mass="80555">MRPFTHLRSLNLDFEEEINTTKVLVPWGQLTDFKLTSSIDSHLCLSILRHCINLETCELHPKTYKDGKIEKYKQPVRLPQLKQLRIITSSDIPAMLVDNFQCPALQDASFHYDYDEERNYSFLLSFIENCRETLLKLELPGLITDEFIETQGNLNVLEELTITGRFGWPETFEDLMDGRADRPYDAGMRAFFQDLKRRPETLPKLKNHTLPAFDMTLYNTEEELDALIDNYRRGLDSLEREKVLRRNLGLKNRPSLIQHVPPEVFLLIFSMLLDNDSRNMISPSQVCRLWRSLITETSALWTCIALGDFDEDEESVHAHLRTCIQRAGPHPLSLSINPNNDSMGPDTLLEAVLKVARKSEWSSISYVSSDITEFVPFFDGRFDLGQIRSLSLTCDERAGDSDEEEIFELDLPGGMVDMRSFSHLGSLSLHFVQQIDTTTLLVPWAQLRNLELEPDIDSSVCLSVLKLCINLENCTLHPDTEGDLDIIYDEDYKRKPIRLPKLKQLHLWTSQVPSLLPDTLKLPTLRDATFHYSREEEYGDCIYLLSFIGDCGRTIRNLQLPGLMTDDFMQIQADLKVLEELTITGPFGWPENIEDYEDKKYYDEGVRTFFKNLRKQPGSLPKLKVLRMLGQRLEEKASMEREVAQFIESRLSERKELGQLKVFFRLDQDASKEQRERRQKYRKWRARGVTIDFE</sequence>
<dbReference type="SUPFAM" id="SSF81383">
    <property type="entry name" value="F-box domain"/>
    <property type="match status" value="1"/>
</dbReference>
<feature type="domain" description="F-box" evidence="1">
    <location>
        <begin position="254"/>
        <end position="304"/>
    </location>
</feature>
<dbReference type="InterPro" id="IPR032675">
    <property type="entry name" value="LRR_dom_sf"/>
</dbReference>
<dbReference type="Proteomes" id="UP000467700">
    <property type="component" value="Unassembled WGS sequence"/>
</dbReference>
<evidence type="ECO:0000313" key="2">
    <source>
        <dbReference type="EMBL" id="CAA7269829.1"/>
    </source>
</evidence>
<evidence type="ECO:0000313" key="3">
    <source>
        <dbReference type="Proteomes" id="UP000467700"/>
    </source>
</evidence>